<dbReference type="Proteomes" id="UP000178951">
    <property type="component" value="Unassembled WGS sequence"/>
</dbReference>
<keyword evidence="1 5" id="KW-0949">S-adenosyl-L-methionine</keyword>
<evidence type="ECO:0000256" key="6">
    <source>
        <dbReference type="PIRSR" id="PIRSR004762-2"/>
    </source>
</evidence>
<evidence type="ECO:0000256" key="1">
    <source>
        <dbReference type="ARBA" id="ARBA00022691"/>
    </source>
</evidence>
<dbReference type="EMBL" id="MEUF01000022">
    <property type="protein sequence ID" value="OGC35674.1"/>
    <property type="molecule type" value="Genomic_DNA"/>
</dbReference>
<dbReference type="InterPro" id="IPR006638">
    <property type="entry name" value="Elp3/MiaA/NifB-like_rSAM"/>
</dbReference>
<feature type="binding site" evidence="5">
    <location>
        <position position="63"/>
    </location>
    <ligand>
        <name>[4Fe-4S] cluster</name>
        <dbReference type="ChEBI" id="CHEBI:49883"/>
        <note>4Fe-4S-S-AdoMet</note>
    </ligand>
</feature>
<sequence length="331" mass="36609">MLDKANEGRDLTRQELLTLLKTEKPPELDLLYRTANFLRQKHLSNSCCVHGIIEFSNYCQHDCAYCGIRQGNSDVQRYRMTDEEILEAADEAIEKHGFKALVLQSGEDPGRPVDWLIGIIKEIKRRHAVLIFVSVGEVGPVGLAGLYEAGVRGVLTRFETSNPRLFAKLHCGDKLEDRVAEIKAAYSLGYLVATGGLIGLPGQTIEDLLNDILLAKELKAEMYTFGPVLPNGPKSDLVLKVLAVARIVDPDNAKIVVTTGFETLDPNARRLGLLAGASSVMLNVTPLKYRRLYNIYPNRAHLEESIEGQIRETLDLLYSLGRAPTDLGVGQ</sequence>
<evidence type="ECO:0000256" key="2">
    <source>
        <dbReference type="ARBA" id="ARBA00022723"/>
    </source>
</evidence>
<feature type="binding site" evidence="5">
    <location>
        <position position="59"/>
    </location>
    <ligand>
        <name>[4Fe-4S] cluster</name>
        <dbReference type="ChEBI" id="CHEBI:49883"/>
        <note>4Fe-4S-S-AdoMet</note>
    </ligand>
</feature>
<dbReference type="AlphaFoldDB" id="A0A1F4TSG4"/>
<organism evidence="8 9">
    <name type="scientific">candidate division WOR-1 bacterium RIFOXYB2_FULL_48_7</name>
    <dbReference type="NCBI Taxonomy" id="1802583"/>
    <lineage>
        <taxon>Bacteria</taxon>
        <taxon>Bacillati</taxon>
        <taxon>Saganbacteria</taxon>
    </lineage>
</organism>
<evidence type="ECO:0000256" key="5">
    <source>
        <dbReference type="PIRSR" id="PIRSR004762-1"/>
    </source>
</evidence>
<feature type="domain" description="Radical SAM core" evidence="7">
    <location>
        <begin position="45"/>
        <end position="274"/>
    </location>
</feature>
<dbReference type="PROSITE" id="PS51918">
    <property type="entry name" value="RADICAL_SAM"/>
    <property type="match status" value="1"/>
</dbReference>
<evidence type="ECO:0000313" key="9">
    <source>
        <dbReference type="Proteomes" id="UP000178951"/>
    </source>
</evidence>
<keyword evidence="2" id="KW-0479">Metal-binding</keyword>
<gene>
    <name evidence="8" type="ORF">A2311_00870</name>
</gene>
<accession>A0A1F4TSG4</accession>
<dbReference type="PANTHER" id="PTHR43726:SF1">
    <property type="entry name" value="BIOTIN SYNTHASE"/>
    <property type="match status" value="1"/>
</dbReference>
<dbReference type="Pfam" id="PF04055">
    <property type="entry name" value="Radical_SAM"/>
    <property type="match status" value="1"/>
</dbReference>
<name>A0A1F4TSG4_UNCSA</name>
<keyword evidence="3 5" id="KW-0408">Iron</keyword>
<dbReference type="SFLD" id="SFLDG01060">
    <property type="entry name" value="BATS_domain_containing"/>
    <property type="match status" value="1"/>
</dbReference>
<feature type="binding site" evidence="5">
    <location>
        <position position="66"/>
    </location>
    <ligand>
        <name>[4Fe-4S] cluster</name>
        <dbReference type="ChEBI" id="CHEBI:49883"/>
        <note>4Fe-4S-S-AdoMet</note>
    </ligand>
</feature>
<proteinExistence type="predicted"/>
<dbReference type="SUPFAM" id="SSF102114">
    <property type="entry name" value="Radical SAM enzymes"/>
    <property type="match status" value="1"/>
</dbReference>
<evidence type="ECO:0000259" key="7">
    <source>
        <dbReference type="PROSITE" id="PS51918"/>
    </source>
</evidence>
<dbReference type="SFLD" id="SFLDG01280">
    <property type="entry name" value="HydE/PylB-like"/>
    <property type="match status" value="1"/>
</dbReference>
<dbReference type="InterPro" id="IPR058240">
    <property type="entry name" value="rSAM_sf"/>
</dbReference>
<dbReference type="STRING" id="1802583.A2311_00870"/>
<evidence type="ECO:0000256" key="3">
    <source>
        <dbReference type="ARBA" id="ARBA00023004"/>
    </source>
</evidence>
<comment type="caution">
    <text evidence="8">The sequence shown here is derived from an EMBL/GenBank/DDBJ whole genome shotgun (WGS) entry which is preliminary data.</text>
</comment>
<dbReference type="InterPro" id="IPR034422">
    <property type="entry name" value="HydE/PylB-like"/>
</dbReference>
<dbReference type="InterPro" id="IPR007197">
    <property type="entry name" value="rSAM"/>
</dbReference>
<dbReference type="SMART" id="SM00729">
    <property type="entry name" value="Elp3"/>
    <property type="match status" value="1"/>
</dbReference>
<comment type="cofactor">
    <cofactor evidence="5">
        <name>[4Fe-4S] cluster</name>
        <dbReference type="ChEBI" id="CHEBI:49883"/>
    </cofactor>
    <text evidence="5">Binds 1 [4Fe-4S] cluster. The cluster is coordinated with 3 cysteines and an exchangeable S-adenosyl-L-methionine.</text>
</comment>
<keyword evidence="5" id="KW-0004">4Fe-4S</keyword>
<dbReference type="Gene3D" id="3.20.20.70">
    <property type="entry name" value="Aldolase class I"/>
    <property type="match status" value="1"/>
</dbReference>
<dbReference type="InterPro" id="IPR013785">
    <property type="entry name" value="Aldolase_TIM"/>
</dbReference>
<dbReference type="CDD" id="cd01335">
    <property type="entry name" value="Radical_SAM"/>
    <property type="match status" value="1"/>
</dbReference>
<dbReference type="GO" id="GO:0051539">
    <property type="term" value="F:4 iron, 4 sulfur cluster binding"/>
    <property type="evidence" value="ECO:0007669"/>
    <property type="project" value="UniProtKB-KW"/>
</dbReference>
<keyword evidence="4 5" id="KW-0411">Iron-sulfur</keyword>
<dbReference type="GO" id="GO:0016740">
    <property type="term" value="F:transferase activity"/>
    <property type="evidence" value="ECO:0007669"/>
    <property type="project" value="TreeGrafter"/>
</dbReference>
<protein>
    <recommendedName>
        <fullName evidence="7">Radical SAM core domain-containing protein</fullName>
    </recommendedName>
</protein>
<dbReference type="SFLD" id="SFLDS00029">
    <property type="entry name" value="Radical_SAM"/>
    <property type="match status" value="1"/>
</dbReference>
<dbReference type="PIRSF" id="PIRSF004762">
    <property type="entry name" value="CHP00423"/>
    <property type="match status" value="1"/>
</dbReference>
<dbReference type="GO" id="GO:0046872">
    <property type="term" value="F:metal ion binding"/>
    <property type="evidence" value="ECO:0007669"/>
    <property type="project" value="UniProtKB-KW"/>
</dbReference>
<reference evidence="8 9" key="1">
    <citation type="journal article" date="2016" name="Nat. Commun.">
        <title>Thousands of microbial genomes shed light on interconnected biogeochemical processes in an aquifer system.</title>
        <authorList>
            <person name="Anantharaman K."/>
            <person name="Brown C.T."/>
            <person name="Hug L.A."/>
            <person name="Sharon I."/>
            <person name="Castelle C.J."/>
            <person name="Probst A.J."/>
            <person name="Thomas B.C."/>
            <person name="Singh A."/>
            <person name="Wilkins M.J."/>
            <person name="Karaoz U."/>
            <person name="Brodie E.L."/>
            <person name="Williams K.H."/>
            <person name="Hubbard S.S."/>
            <person name="Banfield J.F."/>
        </authorList>
    </citation>
    <scope>NUCLEOTIDE SEQUENCE [LARGE SCALE GENOMIC DNA]</scope>
</reference>
<evidence type="ECO:0000256" key="4">
    <source>
        <dbReference type="ARBA" id="ARBA00023014"/>
    </source>
</evidence>
<evidence type="ECO:0000313" key="8">
    <source>
        <dbReference type="EMBL" id="OGC35674.1"/>
    </source>
</evidence>
<feature type="binding site" evidence="6">
    <location>
        <position position="134"/>
    </location>
    <ligand>
        <name>(3R)-3-methyl-D-ornithine</name>
        <dbReference type="ChEBI" id="CHEBI:64642"/>
    </ligand>
</feature>
<dbReference type="PANTHER" id="PTHR43726">
    <property type="entry name" value="3-METHYLORNITHINE SYNTHASE"/>
    <property type="match status" value="1"/>
</dbReference>